<evidence type="ECO:0000256" key="6">
    <source>
        <dbReference type="ARBA" id="ARBA00022781"/>
    </source>
</evidence>
<keyword evidence="7" id="KW-1133">Transmembrane helix</keyword>
<dbReference type="InterPro" id="IPR050635">
    <property type="entry name" value="ATPase_protein_8"/>
</dbReference>
<geneLocation type="mitochondrion" evidence="15"/>
<evidence type="ECO:0000256" key="4">
    <source>
        <dbReference type="ARBA" id="ARBA00022547"/>
    </source>
</evidence>
<name>Q8HLG6_PARPF</name>
<evidence type="ECO:0000256" key="5">
    <source>
        <dbReference type="ARBA" id="ARBA00022692"/>
    </source>
</evidence>
<evidence type="ECO:0000256" key="12">
    <source>
        <dbReference type="ARBA" id="ARBA00053067"/>
    </source>
</evidence>
<dbReference type="EMBL" id="AP004433">
    <property type="protein sequence ID" value="BAC23532.1"/>
    <property type="molecule type" value="Genomic_DNA"/>
</dbReference>
<evidence type="ECO:0000256" key="3">
    <source>
        <dbReference type="ARBA" id="ARBA00022448"/>
    </source>
</evidence>
<accession>Q8HLG6</accession>
<evidence type="ECO:0000256" key="14">
    <source>
        <dbReference type="RuleBase" id="RU003661"/>
    </source>
</evidence>
<sequence>MPQLDPNPWLSIFLLTWSVFLVVLPTKILAHNFPNELILQITEATKANSWNWPWL</sequence>
<dbReference type="GO" id="GO:0015986">
    <property type="term" value="P:proton motive force-driven ATP synthesis"/>
    <property type="evidence" value="ECO:0007669"/>
    <property type="project" value="InterPro"/>
</dbReference>
<keyword evidence="9 14" id="KW-0496">Mitochondrion</keyword>
<dbReference type="PANTHER" id="PTHR39937:SF1">
    <property type="entry name" value="ATP SYNTHASE PROTEIN 8"/>
    <property type="match status" value="1"/>
</dbReference>
<evidence type="ECO:0000256" key="13">
    <source>
        <dbReference type="ARBA" id="ARBA00064647"/>
    </source>
</evidence>
<comment type="subcellular location">
    <subcellularLocation>
        <location evidence="1 14">Mitochondrion membrane</location>
        <topology evidence="1 14">Single-pass membrane protein</topology>
    </subcellularLocation>
</comment>
<keyword evidence="8 14" id="KW-0406">Ion transport</keyword>
<keyword evidence="11" id="KW-0066">ATP synthesis</keyword>
<keyword evidence="10" id="KW-0472">Membrane</keyword>
<comment type="function">
    <text evidence="12">Subunit 8, of the mitochondrial membrane ATP synthase complex (F(1)F(0) ATP synthase or Complex V) that produces ATP from ADP in the presence of a proton gradient across the membrane which is generated by electron transport complexes of the respiratory chain. ATP synthase complex consist of a soluble F(1) head domain - the catalytic core - and a membrane F(1) domain - the membrane proton channel. These two domains are linked by a central stalk rotating inside the F(1) region and a stationary peripheral stalk. During catalysis, ATP synthesis in the catalytic domain of F(1) is coupled via a rotary mechanism of the central stalk subunits to proton translocation. In vivo, can only synthesize ATP although its ATP hydrolase activity can be activated artificially in vitro. Part of the complex F(0) domain.</text>
</comment>
<dbReference type="GO" id="GO:0015078">
    <property type="term" value="F:proton transmembrane transporter activity"/>
    <property type="evidence" value="ECO:0007669"/>
    <property type="project" value="InterPro"/>
</dbReference>
<dbReference type="Pfam" id="PF00895">
    <property type="entry name" value="ATP-synt_8"/>
    <property type="match status" value="1"/>
</dbReference>
<comment type="subunit">
    <text evidence="13">Component of the ATP synthase complex composed at least of ATP5F1A/subunit alpha, ATP5F1B/subunit beta, ATP5MC1/subunit c (homooctomer), MT-ATP6/subunit a, MT-ATP8/subunit 8, ATP5ME/subunit e, ATP5MF/subunit f, ATP5MG/subunit g, ATP5MK/subunit k, ATP5MJ/subunit j, ATP5F1C/subunit gamma, ATP5F1D/subunit delta, ATP5F1E/subunit epsilon, ATP5PF/subunit F6, ATP5PB/subunit b, ATP5PD/subunit d, ATP5PO/subunit OSCP. ATP synthase complex consists of a soluble F(1) head domain (subunits alpha(3) and beta(3)) - the catalytic core - and a membrane F(0) domain - the membrane proton channel (subunits c, a, 8, e, f, g, k and j). These two domains are linked by a central stalk (subunits gamma, delta, and epsilon) rotating inside the F1 region and a stationary peripheral stalk (subunits F6, b, d, and OSCP).</text>
</comment>
<organism evidence="15">
    <name type="scientific">Parazen pacificus</name>
    <name type="common">Parazen</name>
    <dbReference type="NCBI Taxonomy" id="181440"/>
    <lineage>
        <taxon>Eukaryota</taxon>
        <taxon>Metazoa</taxon>
        <taxon>Chordata</taxon>
        <taxon>Craniata</taxon>
        <taxon>Vertebrata</taxon>
        <taxon>Euteleostomi</taxon>
        <taxon>Actinopterygii</taxon>
        <taxon>Neopterygii</taxon>
        <taxon>Teleostei</taxon>
        <taxon>Neoteleostei</taxon>
        <taxon>Acanthomorphata</taxon>
        <taxon>Zeiogadaria</taxon>
        <taxon>Zeariae</taxon>
        <taxon>Zeiformes</taxon>
        <taxon>Parazenidae</taxon>
        <taxon>Parazeninae</taxon>
        <taxon>Parazen</taxon>
    </lineage>
</organism>
<keyword evidence="6 14" id="KW-0375">Hydrogen ion transport</keyword>
<reference evidence="15" key="1">
    <citation type="journal article" date="2003" name="Mol. Phylogenet. Evol.">
        <title>Major patterns of higher teleostean phylogenies: a new perspective based on 100 complete mitochondrial DNA sequences.</title>
        <authorList>
            <person name="Miya M."/>
            <person name="Takeshima H."/>
            <person name="Endo H."/>
            <person name="Ishiguro N.B."/>
            <person name="Inoue J.G."/>
            <person name="Mukai T."/>
            <person name="Satoh T.P."/>
            <person name="Yamaguchi M."/>
            <person name="Kawaguchi A."/>
            <person name="Mabuchi K."/>
            <person name="Shirai S.M."/>
            <person name="Nishida M."/>
        </authorList>
    </citation>
    <scope>NUCLEOTIDE SEQUENCE</scope>
</reference>
<dbReference type="GO" id="GO:0045259">
    <property type="term" value="C:proton-transporting ATP synthase complex"/>
    <property type="evidence" value="ECO:0007669"/>
    <property type="project" value="UniProtKB-KW"/>
</dbReference>
<dbReference type="AlphaFoldDB" id="Q8HLG6"/>
<gene>
    <name evidence="15" type="primary">ATPase 8</name>
</gene>
<dbReference type="GO" id="GO:0031966">
    <property type="term" value="C:mitochondrial membrane"/>
    <property type="evidence" value="ECO:0007669"/>
    <property type="project" value="UniProtKB-SubCell"/>
</dbReference>
<keyword evidence="4 14" id="KW-0138">CF(0)</keyword>
<evidence type="ECO:0000256" key="1">
    <source>
        <dbReference type="ARBA" id="ARBA00004304"/>
    </source>
</evidence>
<proteinExistence type="inferred from homology"/>
<dbReference type="PANTHER" id="PTHR39937">
    <property type="entry name" value="ATP SYNTHASE PROTEIN 8"/>
    <property type="match status" value="1"/>
</dbReference>
<evidence type="ECO:0000256" key="11">
    <source>
        <dbReference type="ARBA" id="ARBA00023310"/>
    </source>
</evidence>
<keyword evidence="3 14" id="KW-0813">Transport</keyword>
<comment type="similarity">
    <text evidence="2 14">Belongs to the ATPase protein 8 family.</text>
</comment>
<evidence type="ECO:0000256" key="2">
    <source>
        <dbReference type="ARBA" id="ARBA00008892"/>
    </source>
</evidence>
<evidence type="ECO:0000256" key="10">
    <source>
        <dbReference type="ARBA" id="ARBA00023136"/>
    </source>
</evidence>
<evidence type="ECO:0000256" key="8">
    <source>
        <dbReference type="ARBA" id="ARBA00023065"/>
    </source>
</evidence>
<dbReference type="InterPro" id="IPR001421">
    <property type="entry name" value="ATP8_metazoa"/>
</dbReference>
<evidence type="ECO:0000313" key="15">
    <source>
        <dbReference type="EMBL" id="BAC23532.1"/>
    </source>
</evidence>
<evidence type="ECO:0000256" key="9">
    <source>
        <dbReference type="ARBA" id="ARBA00023128"/>
    </source>
</evidence>
<keyword evidence="5 14" id="KW-0812">Transmembrane</keyword>
<protein>
    <recommendedName>
        <fullName evidence="14">ATP synthase complex subunit 8</fullName>
    </recommendedName>
</protein>
<evidence type="ECO:0000256" key="7">
    <source>
        <dbReference type="ARBA" id="ARBA00022989"/>
    </source>
</evidence>